<evidence type="ECO:0000313" key="2">
    <source>
        <dbReference type="Proteomes" id="UP000036987"/>
    </source>
</evidence>
<dbReference type="Pfam" id="PF08568">
    <property type="entry name" value="Kinetochor_Ybp2"/>
    <property type="match status" value="1"/>
</dbReference>
<protein>
    <recommendedName>
        <fullName evidence="3">Aberrant root formation protein 4</fullName>
    </recommendedName>
</protein>
<organism evidence="1 2">
    <name type="scientific">Zostera marina</name>
    <name type="common">Eelgrass</name>
    <dbReference type="NCBI Taxonomy" id="29655"/>
    <lineage>
        <taxon>Eukaryota</taxon>
        <taxon>Viridiplantae</taxon>
        <taxon>Streptophyta</taxon>
        <taxon>Embryophyta</taxon>
        <taxon>Tracheophyta</taxon>
        <taxon>Spermatophyta</taxon>
        <taxon>Magnoliopsida</taxon>
        <taxon>Liliopsida</taxon>
        <taxon>Zosteraceae</taxon>
        <taxon>Zostera</taxon>
    </lineage>
</organism>
<dbReference type="Proteomes" id="UP000036987">
    <property type="component" value="Unassembled WGS sequence"/>
</dbReference>
<dbReference type="InterPro" id="IPR013877">
    <property type="entry name" value="YAP-bd/ALF4/Glomulin"/>
</dbReference>
<keyword evidence="2" id="KW-1185">Reference proteome</keyword>
<dbReference type="GO" id="GO:0005737">
    <property type="term" value="C:cytoplasm"/>
    <property type="evidence" value="ECO:0000318"/>
    <property type="project" value="GO_Central"/>
</dbReference>
<dbReference type="GO" id="GO:0055105">
    <property type="term" value="F:ubiquitin-protein transferase inhibitor activity"/>
    <property type="evidence" value="ECO:0000318"/>
    <property type="project" value="GO_Central"/>
</dbReference>
<comment type="caution">
    <text evidence="1">The sequence shown here is derived from an EMBL/GenBank/DDBJ whole genome shotgun (WGS) entry which is preliminary data.</text>
</comment>
<dbReference type="OMA" id="YPWVIKS"/>
<sequence>MFGDNLDLAQISLQEEKEEDEVEDVSSPPVLRLRRLLTIISKAFEDGDFQKADCAVLDLITFLDGFVESASSIDSEAVLSEIHRFVLSPSSNQMAVDAFVIEAPRVVVRFGSVSYKSRELVESIISCFISVSNPRDMLPAFCNALHSLLEVSTVPIHFVVILNGLSKVFYCIKSHHIKEVKHALPSILRAMQYKLLHIDNTYEDFLGESVNAAIAIAKSIQFISVRLVGAMKQELHSILGLYVLQTMALVSKSNLANEVSTCDSYIKDLLHFLPLCKMSYIGLMTGTDVDTIIDLSKIEDTSDLISCFALVKDGASLAVIWRCISSTIAEVTGEKLDVVLDRLRIDKDNRWKAVNMLRRVLSSTAYPWVFKDHAIDLVLNMMDRPIPDEQNNDNMDYLDIFLSIQAIQRILIYAPETSLRKKSFVALKKVLSDVPSSLQFDVLKDLIKNSTCSSMIALLIDIVKEKVFPRNLHEVSNIPNNETGRPNKTKHIVQPIWCLNALELIGFILKPHDGGPPSLPEHNEAVLSALNLYRFILLMESKGNTNYSCVLSEDNLRKAYIEWLLPLRTLVSKIEAENKGNSCDESDFICCSLNPLQLVLYRCIELVEDFQKQR</sequence>
<dbReference type="PANTHER" id="PTHR15430">
    <property type="entry name" value="GLOMULIN"/>
    <property type="match status" value="1"/>
</dbReference>
<dbReference type="EMBL" id="LFYR01000643">
    <property type="protein sequence ID" value="KMZ72194.1"/>
    <property type="molecule type" value="Genomic_DNA"/>
</dbReference>
<evidence type="ECO:0008006" key="3">
    <source>
        <dbReference type="Google" id="ProtNLM"/>
    </source>
</evidence>
<dbReference type="STRING" id="29655.A0A0K9PTB9"/>
<dbReference type="PANTHER" id="PTHR15430:SF1">
    <property type="entry name" value="GLOMULIN"/>
    <property type="match status" value="1"/>
</dbReference>
<dbReference type="InterPro" id="IPR019516">
    <property type="entry name" value="Glomulin/ALF4"/>
</dbReference>
<dbReference type="AlphaFoldDB" id="A0A0K9PTB9"/>
<name>A0A0K9PTB9_ZOSMR</name>
<dbReference type="OrthoDB" id="619536at2759"/>
<reference evidence="2" key="1">
    <citation type="journal article" date="2016" name="Nature">
        <title>The genome of the seagrass Zostera marina reveals angiosperm adaptation to the sea.</title>
        <authorList>
            <person name="Olsen J.L."/>
            <person name="Rouze P."/>
            <person name="Verhelst B."/>
            <person name="Lin Y.-C."/>
            <person name="Bayer T."/>
            <person name="Collen J."/>
            <person name="Dattolo E."/>
            <person name="De Paoli E."/>
            <person name="Dittami S."/>
            <person name="Maumus F."/>
            <person name="Michel G."/>
            <person name="Kersting A."/>
            <person name="Lauritano C."/>
            <person name="Lohaus R."/>
            <person name="Toepel M."/>
            <person name="Tonon T."/>
            <person name="Vanneste K."/>
            <person name="Amirebrahimi M."/>
            <person name="Brakel J."/>
            <person name="Bostroem C."/>
            <person name="Chovatia M."/>
            <person name="Grimwood J."/>
            <person name="Jenkins J.W."/>
            <person name="Jueterbock A."/>
            <person name="Mraz A."/>
            <person name="Stam W.T."/>
            <person name="Tice H."/>
            <person name="Bornberg-Bauer E."/>
            <person name="Green P.J."/>
            <person name="Pearson G.A."/>
            <person name="Procaccini G."/>
            <person name="Duarte C.M."/>
            <person name="Schmutz J."/>
            <person name="Reusch T.B.H."/>
            <person name="Van de Peer Y."/>
        </authorList>
    </citation>
    <scope>NUCLEOTIDE SEQUENCE [LARGE SCALE GENOMIC DNA]</scope>
    <source>
        <strain evidence="2">cv. Finnish</strain>
    </source>
</reference>
<accession>A0A0K9PTB9</accession>
<proteinExistence type="predicted"/>
<gene>
    <name evidence="1" type="ORF">ZOSMA_16G01660</name>
</gene>
<evidence type="ECO:0000313" key="1">
    <source>
        <dbReference type="EMBL" id="KMZ72194.1"/>
    </source>
</evidence>